<proteinExistence type="predicted"/>
<dbReference type="PANTHER" id="PTHR30217:SF11">
    <property type="entry name" value="UBIQUINONE BIOSYNTHESIS PROTEIN UBIV"/>
    <property type="match status" value="1"/>
</dbReference>
<sequence length="302" mass="33345">MIKIAIGPVLFDWGRAALKTFYRRMALESQADILYLGEVVCSKRQGLSLEDVEELAREIQPTGKELVLSTLGLVMSDAEQEDLHRLKDLAIALDLKLEANDMAGIGVAEGHKLVAGPHVNVYNPQTLDFLQEVGVTRMVFPVELPEASIRGIVSAPRANPVEFELFAHGKLPLTFSARCYTARAFKLSKTNCQYKCGDFPDGMITRTQEGEGLLTMNGIQTMSEKVHTLIADVPRLTPLGIDIVRISPQSRHMPEIVAIWRQTLDGNLDPAEALTRLAGYNGDEPFCNGYFHGQPGMAFHRA</sequence>
<evidence type="ECO:0000313" key="2">
    <source>
        <dbReference type="Proteomes" id="UP001628193"/>
    </source>
</evidence>
<dbReference type="InterPro" id="IPR001539">
    <property type="entry name" value="Peptidase_U32"/>
</dbReference>
<dbReference type="Proteomes" id="UP001628193">
    <property type="component" value="Unassembled WGS sequence"/>
</dbReference>
<reference evidence="1 2" key="1">
    <citation type="submission" date="2024-09" db="EMBL/GenBank/DDBJ databases">
        <title>Draft genome sequence of Candidatus Magnetaquicoccaceae bacterium FCR-1.</title>
        <authorList>
            <person name="Shimoshige H."/>
            <person name="Shimamura S."/>
            <person name="Taoka A."/>
            <person name="Kobayashi H."/>
            <person name="Maekawa T."/>
        </authorList>
    </citation>
    <scope>NUCLEOTIDE SEQUENCE [LARGE SCALE GENOMIC DNA]</scope>
    <source>
        <strain evidence="1 2">FCR-1</strain>
    </source>
</reference>
<dbReference type="EMBL" id="BAAFGK010000002">
    <property type="protein sequence ID" value="GAB0056374.1"/>
    <property type="molecule type" value="Genomic_DNA"/>
</dbReference>
<evidence type="ECO:0008006" key="3">
    <source>
        <dbReference type="Google" id="ProtNLM"/>
    </source>
</evidence>
<accession>A0ABQ0C672</accession>
<organism evidence="1 2">
    <name type="scientific">Candidatus Magnetaquiglobus chichijimensis</name>
    <dbReference type="NCBI Taxonomy" id="3141448"/>
    <lineage>
        <taxon>Bacteria</taxon>
        <taxon>Pseudomonadati</taxon>
        <taxon>Pseudomonadota</taxon>
        <taxon>Magnetococcia</taxon>
        <taxon>Magnetococcales</taxon>
        <taxon>Candidatus Magnetaquicoccaceae</taxon>
        <taxon>Candidatus Magnetaquiglobus</taxon>
    </lineage>
</organism>
<dbReference type="RefSeq" id="WP_420904085.1">
    <property type="nucleotide sequence ID" value="NZ_BAAFGK010000002.1"/>
</dbReference>
<name>A0ABQ0C672_9PROT</name>
<gene>
    <name evidence="1" type="ORF">SIID45300_00680</name>
</gene>
<dbReference type="NCBIfam" id="NF011991">
    <property type="entry name" value="PRK15447.1"/>
    <property type="match status" value="1"/>
</dbReference>
<dbReference type="Pfam" id="PF01136">
    <property type="entry name" value="Peptidase_U32"/>
    <property type="match status" value="1"/>
</dbReference>
<evidence type="ECO:0000313" key="1">
    <source>
        <dbReference type="EMBL" id="GAB0056374.1"/>
    </source>
</evidence>
<keyword evidence="2" id="KW-1185">Reference proteome</keyword>
<dbReference type="PANTHER" id="PTHR30217">
    <property type="entry name" value="PEPTIDASE U32 FAMILY"/>
    <property type="match status" value="1"/>
</dbReference>
<dbReference type="InterPro" id="IPR051454">
    <property type="entry name" value="RNA/ubiquinone_mod_enzymes"/>
</dbReference>
<protein>
    <recommendedName>
        <fullName evidence="3">Ubiquinone biosynthesis protein UbiV</fullName>
    </recommendedName>
</protein>
<comment type="caution">
    <text evidence="1">The sequence shown here is derived from an EMBL/GenBank/DDBJ whole genome shotgun (WGS) entry which is preliminary data.</text>
</comment>